<protein>
    <submittedName>
        <fullName evidence="1">Uncharacterized protein</fullName>
    </submittedName>
</protein>
<evidence type="ECO:0000313" key="2">
    <source>
        <dbReference type="Proteomes" id="UP000186817"/>
    </source>
</evidence>
<name>A0A1Q9EES9_SYMMI</name>
<keyword evidence="2" id="KW-1185">Reference proteome</keyword>
<evidence type="ECO:0000313" key="1">
    <source>
        <dbReference type="EMBL" id="OLQ05901.1"/>
    </source>
</evidence>
<dbReference type="EMBL" id="LSRX01000172">
    <property type="protein sequence ID" value="OLQ05901.1"/>
    <property type="molecule type" value="Genomic_DNA"/>
</dbReference>
<reference evidence="1 2" key="1">
    <citation type="submission" date="2016-02" db="EMBL/GenBank/DDBJ databases">
        <title>Genome analysis of coral dinoflagellate symbionts highlights evolutionary adaptations to a symbiotic lifestyle.</title>
        <authorList>
            <person name="Aranda M."/>
            <person name="Li Y."/>
            <person name="Liew Y.J."/>
            <person name="Baumgarten S."/>
            <person name="Simakov O."/>
            <person name="Wilson M."/>
            <person name="Piel J."/>
            <person name="Ashoor H."/>
            <person name="Bougouffa S."/>
            <person name="Bajic V.B."/>
            <person name="Ryu T."/>
            <person name="Ravasi T."/>
            <person name="Bayer T."/>
            <person name="Micklem G."/>
            <person name="Kim H."/>
            <person name="Bhak J."/>
            <person name="Lajeunesse T.C."/>
            <person name="Voolstra C.R."/>
        </authorList>
    </citation>
    <scope>NUCLEOTIDE SEQUENCE [LARGE SCALE GENOMIC DNA]</scope>
    <source>
        <strain evidence="1 2">CCMP2467</strain>
    </source>
</reference>
<sequence length="151" mass="16484">MPHSQVNLLSRSTMGPEVLEPGLGLLVEPDLGDPVLSTSYLSEFKKMSTLLRPAEEVAGIFAVQARRTMENVTVGPAQTGANLRVGIAHQKCGDWLEEEEEEEEEELERQSALQVVEASPGASEPCVYTLFLLRVMARSSADSPLQLHPLV</sequence>
<organism evidence="1 2">
    <name type="scientific">Symbiodinium microadriaticum</name>
    <name type="common">Dinoflagellate</name>
    <name type="synonym">Zooxanthella microadriatica</name>
    <dbReference type="NCBI Taxonomy" id="2951"/>
    <lineage>
        <taxon>Eukaryota</taxon>
        <taxon>Sar</taxon>
        <taxon>Alveolata</taxon>
        <taxon>Dinophyceae</taxon>
        <taxon>Suessiales</taxon>
        <taxon>Symbiodiniaceae</taxon>
        <taxon>Symbiodinium</taxon>
    </lineage>
</organism>
<gene>
    <name evidence="1" type="ORF">AK812_SmicGene10818</name>
</gene>
<proteinExistence type="predicted"/>
<accession>A0A1Q9EES9</accession>
<dbReference type="AlphaFoldDB" id="A0A1Q9EES9"/>
<dbReference type="Proteomes" id="UP000186817">
    <property type="component" value="Unassembled WGS sequence"/>
</dbReference>
<comment type="caution">
    <text evidence="1">The sequence shown here is derived from an EMBL/GenBank/DDBJ whole genome shotgun (WGS) entry which is preliminary data.</text>
</comment>